<sequence length="210" mass="24030">MNAIKTLLRDCQYKFREKGSLFISQGFPIATIESAEEILEQTRKKYFDATHNCYAFKTADGNFRYSDDGEPNGTAGIRIYNAINHFDLTNIIVIVTRYFGGVKLGVGPLGKAYYHAAFEMLKNSEIKELTLYLRTSLKYDYKHSSSVHHFLSKYEAQIEDNLYTTVPEIIFAVPASNYELLKTDLESHFPPQNSGIRPVDLSEKTEKIFK</sequence>
<evidence type="ECO:0000313" key="4">
    <source>
        <dbReference type="Proteomes" id="UP000009011"/>
    </source>
</evidence>
<dbReference type="STRING" id="1191523.MROS_1960"/>
<keyword evidence="4" id="KW-1185">Reference proteome</keyword>
<dbReference type="PANTHER" id="PTHR16301:SF20">
    <property type="entry name" value="IMPACT FAMILY MEMBER YIGZ"/>
    <property type="match status" value="1"/>
</dbReference>
<name>I6YX73_MELRP</name>
<dbReference type="HOGENOM" id="CLU_083552_1_0_10"/>
<organism evidence="3 4">
    <name type="scientific">Melioribacter roseus (strain DSM 23840 / JCM 17771 / VKM B-2668 / P3M-2)</name>
    <dbReference type="NCBI Taxonomy" id="1191523"/>
    <lineage>
        <taxon>Bacteria</taxon>
        <taxon>Pseudomonadati</taxon>
        <taxon>Ignavibacteriota</taxon>
        <taxon>Ignavibacteria</taxon>
        <taxon>Ignavibacteriales</taxon>
        <taxon>Melioribacteraceae</taxon>
        <taxon>Melioribacter</taxon>
    </lineage>
</organism>
<protein>
    <recommendedName>
        <fullName evidence="2">Impact N-terminal domain-containing protein</fullName>
    </recommendedName>
</protein>
<dbReference type="GO" id="GO:0006446">
    <property type="term" value="P:regulation of translational initiation"/>
    <property type="evidence" value="ECO:0007669"/>
    <property type="project" value="TreeGrafter"/>
</dbReference>
<feature type="domain" description="Impact N-terminal" evidence="2">
    <location>
        <begin position="18"/>
        <end position="120"/>
    </location>
</feature>
<proteinExistence type="inferred from homology"/>
<dbReference type="PANTHER" id="PTHR16301">
    <property type="entry name" value="IMPACT-RELATED"/>
    <property type="match status" value="1"/>
</dbReference>
<dbReference type="PATRIC" id="fig|1191523.3.peg.2074"/>
<evidence type="ECO:0000256" key="1">
    <source>
        <dbReference type="ARBA" id="ARBA00007665"/>
    </source>
</evidence>
<dbReference type="eggNOG" id="COG1739">
    <property type="taxonomic scope" value="Bacteria"/>
</dbReference>
<dbReference type="KEGG" id="mro:MROS_1960"/>
<dbReference type="EMBL" id="CP003557">
    <property type="protein sequence ID" value="AFN75192.1"/>
    <property type="molecule type" value="Genomic_DNA"/>
</dbReference>
<reference evidence="3 4" key="1">
    <citation type="journal article" date="2013" name="PLoS ONE">
        <title>Genomic analysis of Melioribacter roseus, facultatively anaerobic organotrophic bacterium representing a novel deep lineage within Bacteriodetes/Chlorobi group.</title>
        <authorList>
            <person name="Kadnikov V.V."/>
            <person name="Mardanov A.V."/>
            <person name="Podosokorskaya O.A."/>
            <person name="Gavrilov S.N."/>
            <person name="Kublanov I.V."/>
            <person name="Beletsky A.V."/>
            <person name="Bonch-Osmolovskaya E.A."/>
            <person name="Ravin N.V."/>
        </authorList>
    </citation>
    <scope>NUCLEOTIDE SEQUENCE [LARGE SCALE GENOMIC DNA]</scope>
    <source>
        <strain evidence="4">JCM 17771 / P3M-2</strain>
    </source>
</reference>
<dbReference type="InterPro" id="IPR036956">
    <property type="entry name" value="Impact_N_sf"/>
</dbReference>
<evidence type="ECO:0000313" key="3">
    <source>
        <dbReference type="EMBL" id="AFN75192.1"/>
    </source>
</evidence>
<dbReference type="InterPro" id="IPR020568">
    <property type="entry name" value="Ribosomal_Su5_D2-typ_SF"/>
</dbReference>
<gene>
    <name evidence="3" type="ordered locus">MROS_1960</name>
</gene>
<dbReference type="Gene3D" id="3.30.230.30">
    <property type="entry name" value="Impact, N-terminal domain"/>
    <property type="match status" value="1"/>
</dbReference>
<dbReference type="Pfam" id="PF01205">
    <property type="entry name" value="Impact_N"/>
    <property type="match status" value="1"/>
</dbReference>
<dbReference type="InterPro" id="IPR023582">
    <property type="entry name" value="Impact"/>
</dbReference>
<dbReference type="GO" id="GO:0005737">
    <property type="term" value="C:cytoplasm"/>
    <property type="evidence" value="ECO:0007669"/>
    <property type="project" value="TreeGrafter"/>
</dbReference>
<dbReference type="OrthoDB" id="9813771at2"/>
<dbReference type="RefSeq" id="WP_014856624.1">
    <property type="nucleotide sequence ID" value="NC_018178.1"/>
</dbReference>
<evidence type="ECO:0000259" key="2">
    <source>
        <dbReference type="Pfam" id="PF01205"/>
    </source>
</evidence>
<comment type="similarity">
    <text evidence="1">Belongs to the IMPACT family.</text>
</comment>
<accession>I6YX73</accession>
<dbReference type="InterPro" id="IPR001498">
    <property type="entry name" value="Impact_N"/>
</dbReference>
<dbReference type="AlphaFoldDB" id="I6YX73"/>
<dbReference type="Proteomes" id="UP000009011">
    <property type="component" value="Chromosome"/>
</dbReference>
<dbReference type="SUPFAM" id="SSF54211">
    <property type="entry name" value="Ribosomal protein S5 domain 2-like"/>
    <property type="match status" value="1"/>
</dbReference>